<dbReference type="Proteomes" id="UP000231456">
    <property type="component" value="Unassembled WGS sequence"/>
</dbReference>
<evidence type="ECO:0000313" key="1">
    <source>
        <dbReference type="EMBL" id="PJC52150.1"/>
    </source>
</evidence>
<organism evidence="1 2">
    <name type="scientific">Candidatus Magasanikbacteria bacterium CG_4_9_14_0_2_um_filter_42_11</name>
    <dbReference type="NCBI Taxonomy" id="1974643"/>
    <lineage>
        <taxon>Bacteria</taxon>
        <taxon>Candidatus Magasanikiibacteriota</taxon>
    </lineage>
</organism>
<accession>A0A2M8F8U4</accession>
<dbReference type="EMBL" id="PFRH01000137">
    <property type="protein sequence ID" value="PJC52150.1"/>
    <property type="molecule type" value="Genomic_DNA"/>
</dbReference>
<protein>
    <submittedName>
        <fullName evidence="1">GxxExxY protein</fullName>
    </submittedName>
</protein>
<dbReference type="NCBIfam" id="TIGR04256">
    <property type="entry name" value="GxxExxY"/>
    <property type="match status" value="1"/>
</dbReference>
<gene>
    <name evidence="1" type="ORF">CO030_04415</name>
</gene>
<evidence type="ECO:0000313" key="2">
    <source>
        <dbReference type="Proteomes" id="UP000231456"/>
    </source>
</evidence>
<reference evidence="2" key="1">
    <citation type="submission" date="2017-09" db="EMBL/GenBank/DDBJ databases">
        <title>Depth-based differentiation of microbial function through sediment-hosted aquifers and enrichment of novel symbionts in the deep terrestrial subsurface.</title>
        <authorList>
            <person name="Probst A.J."/>
            <person name="Ladd B."/>
            <person name="Jarett J.K."/>
            <person name="Geller-Mcgrath D.E."/>
            <person name="Sieber C.M.K."/>
            <person name="Emerson J.B."/>
            <person name="Anantharaman K."/>
            <person name="Thomas B.C."/>
            <person name="Malmstrom R."/>
            <person name="Stieglmeier M."/>
            <person name="Klingl A."/>
            <person name="Woyke T."/>
            <person name="Ryan C.M."/>
            <person name="Banfield J.F."/>
        </authorList>
    </citation>
    <scope>NUCLEOTIDE SEQUENCE [LARGE SCALE GENOMIC DNA]</scope>
</reference>
<sequence length="137" mass="16224">MGRVELLHENLSYKIRGILYTVHNYLGSYRNEKQYCDAIEYGFKVKNIPYTREYVLSKSFEGERKGRNRVDFLVDDKIILEIKVIPRISRNEYHQCMRYLVSSNKKLCLLVNFYPDNLQIKRIMKLPAPEGRGISSL</sequence>
<dbReference type="AlphaFoldDB" id="A0A2M8F8U4"/>
<dbReference type="InterPro" id="IPR026350">
    <property type="entry name" value="GxxExxY"/>
</dbReference>
<dbReference type="Pfam" id="PF13366">
    <property type="entry name" value="PDDEXK_3"/>
    <property type="match status" value="1"/>
</dbReference>
<comment type="caution">
    <text evidence="1">The sequence shown here is derived from an EMBL/GenBank/DDBJ whole genome shotgun (WGS) entry which is preliminary data.</text>
</comment>
<proteinExistence type="predicted"/>
<name>A0A2M8F8U4_9BACT</name>